<evidence type="ECO:0000256" key="1">
    <source>
        <dbReference type="ARBA" id="ARBA00022898"/>
    </source>
</evidence>
<dbReference type="InterPro" id="IPR015422">
    <property type="entry name" value="PyrdxlP-dep_Trfase_small"/>
</dbReference>
<dbReference type="Pfam" id="PF01041">
    <property type="entry name" value="DegT_DnrJ_EryC1"/>
    <property type="match status" value="1"/>
</dbReference>
<evidence type="ECO:0000256" key="2">
    <source>
        <dbReference type="ARBA" id="ARBA00037999"/>
    </source>
</evidence>
<dbReference type="InterPro" id="IPR015424">
    <property type="entry name" value="PyrdxlP-dep_Trfase"/>
</dbReference>
<dbReference type="Gene3D" id="3.90.1150.10">
    <property type="entry name" value="Aspartate Aminotransferase, domain 1"/>
    <property type="match status" value="1"/>
</dbReference>
<feature type="modified residue" description="N6-(pyridoxal phosphate)lysine" evidence="4">
    <location>
        <position position="187"/>
    </location>
</feature>
<dbReference type="CDD" id="cd00616">
    <property type="entry name" value="AHBA_syn"/>
    <property type="match status" value="1"/>
</dbReference>
<protein>
    <submittedName>
        <fullName evidence="6">dTDP-4-amino-4,6-dideoxygalactose transaminase</fullName>
    </submittedName>
</protein>
<name>A0A4R6KDK2_9ACTN</name>
<dbReference type="OrthoDB" id="9804264at2"/>
<evidence type="ECO:0000256" key="4">
    <source>
        <dbReference type="PIRSR" id="PIRSR000390-2"/>
    </source>
</evidence>
<dbReference type="PIRSF" id="PIRSF000390">
    <property type="entry name" value="PLP_StrS"/>
    <property type="match status" value="1"/>
</dbReference>
<evidence type="ECO:0000313" key="7">
    <source>
        <dbReference type="Proteomes" id="UP000295388"/>
    </source>
</evidence>
<comment type="caution">
    <text evidence="6">The sequence shown here is derived from an EMBL/GenBank/DDBJ whole genome shotgun (WGS) entry which is preliminary data.</text>
</comment>
<dbReference type="SUPFAM" id="SSF53383">
    <property type="entry name" value="PLP-dependent transferases"/>
    <property type="match status" value="1"/>
</dbReference>
<sequence>MGKVPFLDIAGATREVAAEVWAGWGELLRTGQFVGGTAVSRFESEWSAYCGTEYAVGVANGTDALHLTLRGLGIGPGDEVIVPANTFVATVEAVVLAGATPRFADVDDGTLLLTPETIKAAVTSATKAVLVVHLYGQMPDMDAIIDSTDSLGLILLEDAAQAQGATWAGRRAGSFGVAGCFSFYPGKNLGAFGDAGAVVTSDPALAELLNSLRDHGRMQGGHGHYRHDVLGMNSRLDGVQAVVLSAKLRQLDGWNQSRRTLMAAYRDWIDPDKARLVEQLPESEGVFHLAVVQVNDRDGVRERLAEQGIGTGIHYPVPCHQMTPYAQFADGPMPVAEAAAGRQLSLPMFPQLRKTDVQRVAEALNKAVTEPIR</sequence>
<feature type="active site" description="Proton acceptor" evidence="3">
    <location>
        <position position="187"/>
    </location>
</feature>
<organism evidence="6 7">
    <name type="scientific">Kribbella caucasensis</name>
    <dbReference type="NCBI Taxonomy" id="2512215"/>
    <lineage>
        <taxon>Bacteria</taxon>
        <taxon>Bacillati</taxon>
        <taxon>Actinomycetota</taxon>
        <taxon>Actinomycetes</taxon>
        <taxon>Propionibacteriales</taxon>
        <taxon>Kribbellaceae</taxon>
        <taxon>Kribbella</taxon>
    </lineage>
</organism>
<evidence type="ECO:0000256" key="3">
    <source>
        <dbReference type="PIRSR" id="PIRSR000390-1"/>
    </source>
</evidence>
<proteinExistence type="inferred from homology"/>
<keyword evidence="7" id="KW-1185">Reference proteome</keyword>
<comment type="similarity">
    <text evidence="2 5">Belongs to the DegT/DnrJ/EryC1 family.</text>
</comment>
<dbReference type="InterPro" id="IPR015421">
    <property type="entry name" value="PyrdxlP-dep_Trfase_major"/>
</dbReference>
<dbReference type="EMBL" id="SNWQ01000007">
    <property type="protein sequence ID" value="TDO48551.1"/>
    <property type="molecule type" value="Genomic_DNA"/>
</dbReference>
<dbReference type="GO" id="GO:0030170">
    <property type="term" value="F:pyridoxal phosphate binding"/>
    <property type="evidence" value="ECO:0007669"/>
    <property type="project" value="TreeGrafter"/>
</dbReference>
<reference evidence="6 7" key="1">
    <citation type="submission" date="2019-03" db="EMBL/GenBank/DDBJ databases">
        <title>Genomic Encyclopedia of Type Strains, Phase III (KMG-III): the genomes of soil and plant-associated and newly described type strains.</title>
        <authorList>
            <person name="Whitman W."/>
        </authorList>
    </citation>
    <scope>NUCLEOTIDE SEQUENCE [LARGE SCALE GENOMIC DNA]</scope>
    <source>
        <strain evidence="6 7">VKM Ac-2527</strain>
    </source>
</reference>
<dbReference type="PANTHER" id="PTHR30244:SF36">
    <property type="entry name" value="3-OXO-GLUCOSE-6-PHOSPHATE:GLUTAMATE AMINOTRANSFERASE"/>
    <property type="match status" value="1"/>
</dbReference>
<dbReference type="GO" id="GO:0008483">
    <property type="term" value="F:transaminase activity"/>
    <property type="evidence" value="ECO:0007669"/>
    <property type="project" value="TreeGrafter"/>
</dbReference>
<evidence type="ECO:0000313" key="6">
    <source>
        <dbReference type="EMBL" id="TDO48551.1"/>
    </source>
</evidence>
<gene>
    <name evidence="6" type="ORF">EV643_107180</name>
</gene>
<dbReference type="AlphaFoldDB" id="A0A4R6KDK2"/>
<dbReference type="Gene3D" id="3.40.640.10">
    <property type="entry name" value="Type I PLP-dependent aspartate aminotransferase-like (Major domain)"/>
    <property type="match status" value="1"/>
</dbReference>
<accession>A0A4R6KDK2</accession>
<evidence type="ECO:0000256" key="5">
    <source>
        <dbReference type="RuleBase" id="RU004508"/>
    </source>
</evidence>
<dbReference type="Proteomes" id="UP000295388">
    <property type="component" value="Unassembled WGS sequence"/>
</dbReference>
<dbReference type="GO" id="GO:0000271">
    <property type="term" value="P:polysaccharide biosynthetic process"/>
    <property type="evidence" value="ECO:0007669"/>
    <property type="project" value="TreeGrafter"/>
</dbReference>
<keyword evidence="1 4" id="KW-0663">Pyridoxal phosphate</keyword>
<dbReference type="PANTHER" id="PTHR30244">
    <property type="entry name" value="TRANSAMINASE"/>
    <property type="match status" value="1"/>
</dbReference>
<dbReference type="InterPro" id="IPR000653">
    <property type="entry name" value="DegT/StrS_aminotransferase"/>
</dbReference>